<organism evidence="3 4">
    <name type="scientific">Cutibacterium granulosum DSM 20700</name>
    <dbReference type="NCBI Taxonomy" id="1160719"/>
    <lineage>
        <taxon>Bacteria</taxon>
        <taxon>Bacillati</taxon>
        <taxon>Actinomycetota</taxon>
        <taxon>Actinomycetes</taxon>
        <taxon>Propionibacteriales</taxon>
        <taxon>Propionibacteriaceae</taxon>
        <taxon>Cutibacterium</taxon>
    </lineage>
</organism>
<evidence type="ECO:0000256" key="1">
    <source>
        <dbReference type="ARBA" id="ARBA00022741"/>
    </source>
</evidence>
<keyword evidence="2" id="KW-0067">ATP-binding</keyword>
<dbReference type="Pfam" id="PF10609">
    <property type="entry name" value="ParA"/>
    <property type="match status" value="1"/>
</dbReference>
<sequence>RGAYVELGSMTDEQRAAVREQLRGGAPEPTIPFAEPGNTTKVIAVASGKGGVGKSSMTVNLALALAGMGRSVGLLDADIYGHSIPDMLGAGDAHP</sequence>
<dbReference type="SUPFAM" id="SSF52540">
    <property type="entry name" value="P-loop containing nucleoside triphosphate hydrolases"/>
    <property type="match status" value="1"/>
</dbReference>
<dbReference type="InterPro" id="IPR033756">
    <property type="entry name" value="YlxH/NBP35"/>
</dbReference>
<dbReference type="RefSeq" id="WP_021104508.1">
    <property type="nucleotide sequence ID" value="NZ_AOSS01000283.1"/>
</dbReference>
<keyword evidence="4" id="KW-1185">Reference proteome</keyword>
<keyword evidence="1" id="KW-0547">Nucleotide-binding</keyword>
<evidence type="ECO:0000313" key="4">
    <source>
        <dbReference type="Proteomes" id="UP000016307"/>
    </source>
</evidence>
<dbReference type="EMBL" id="AOSS01000283">
    <property type="protein sequence ID" value="ERF55777.1"/>
    <property type="molecule type" value="Genomic_DNA"/>
</dbReference>
<dbReference type="GO" id="GO:0005524">
    <property type="term" value="F:ATP binding"/>
    <property type="evidence" value="ECO:0007669"/>
    <property type="project" value="UniProtKB-KW"/>
</dbReference>
<dbReference type="OrthoDB" id="9809679at2"/>
<feature type="non-terminal residue" evidence="3">
    <location>
        <position position="95"/>
    </location>
</feature>
<protein>
    <submittedName>
        <fullName evidence="3">Protein Mrp</fullName>
    </submittedName>
</protein>
<gene>
    <name evidence="3" type="ORF">H641_07527</name>
</gene>
<dbReference type="InterPro" id="IPR027417">
    <property type="entry name" value="P-loop_NTPase"/>
</dbReference>
<evidence type="ECO:0000313" key="3">
    <source>
        <dbReference type="EMBL" id="ERF55777.1"/>
    </source>
</evidence>
<dbReference type="GO" id="GO:0016226">
    <property type="term" value="P:iron-sulfur cluster assembly"/>
    <property type="evidence" value="ECO:0007669"/>
    <property type="project" value="InterPro"/>
</dbReference>
<dbReference type="Proteomes" id="UP000016307">
    <property type="component" value="Unassembled WGS sequence"/>
</dbReference>
<accession>U1EVN4</accession>
<dbReference type="Gene3D" id="3.40.50.300">
    <property type="entry name" value="P-loop containing nucleotide triphosphate hydrolases"/>
    <property type="match status" value="1"/>
</dbReference>
<reference evidence="3 4" key="1">
    <citation type="journal article" date="2013" name="BMC Genomics">
        <title>Comparative genomics reveals distinct host-interacting traits of three major human-associated propionibacteria.</title>
        <authorList>
            <person name="Mak T.N."/>
            <person name="Schmid M."/>
            <person name="Brzuszkiewicz E."/>
            <person name="Zeng G."/>
            <person name="Meyer R."/>
            <person name="Sfanos K.S."/>
            <person name="Brinkmann V."/>
            <person name="Meyer T.F."/>
            <person name="Bruggemann H."/>
        </authorList>
    </citation>
    <scope>NUCLEOTIDE SEQUENCE [LARGE SCALE GENOMIC DNA]</scope>
    <source>
        <strain evidence="3 4">DSM 20700</strain>
    </source>
</reference>
<dbReference type="PANTHER" id="PTHR42961:SF2">
    <property type="entry name" value="IRON-SULFUR PROTEIN NUBPL"/>
    <property type="match status" value="1"/>
</dbReference>
<dbReference type="GO" id="GO:0051539">
    <property type="term" value="F:4 iron, 4 sulfur cluster binding"/>
    <property type="evidence" value="ECO:0007669"/>
    <property type="project" value="TreeGrafter"/>
</dbReference>
<feature type="non-terminal residue" evidence="3">
    <location>
        <position position="1"/>
    </location>
</feature>
<comment type="caution">
    <text evidence="3">The sequence shown here is derived from an EMBL/GenBank/DDBJ whole genome shotgun (WGS) entry which is preliminary data.</text>
</comment>
<proteinExistence type="predicted"/>
<dbReference type="PANTHER" id="PTHR42961">
    <property type="entry name" value="IRON-SULFUR PROTEIN NUBPL"/>
    <property type="match status" value="1"/>
</dbReference>
<evidence type="ECO:0000256" key="2">
    <source>
        <dbReference type="ARBA" id="ARBA00022840"/>
    </source>
</evidence>
<name>U1EVN4_9ACTN</name>
<dbReference type="AlphaFoldDB" id="U1EVN4"/>
<dbReference type="InterPro" id="IPR044304">
    <property type="entry name" value="NUBPL-like"/>
</dbReference>